<reference evidence="1" key="2">
    <citation type="submission" date="2024-07" db="EMBL/GenBank/DDBJ databases">
        <title>Streptomyces haneummycinica sp. nov., a new antibiotic-producing actinobacterium isolated from marine sediment.</title>
        <authorList>
            <person name="Uemura M."/>
            <person name="Hamada M."/>
            <person name="Hirano S."/>
            <person name="Kobayashi K."/>
            <person name="Ohshiro T."/>
            <person name="Kobayashi T."/>
            <person name="Terahara T."/>
        </authorList>
    </citation>
    <scope>NUCLEOTIDE SEQUENCE</scope>
    <source>
        <strain evidence="1">KM77-8</strain>
        <plasmid evidence="1">pKM77-8_2</plasmid>
    </source>
</reference>
<organism evidence="1">
    <name type="scientific">Streptomyces haneummycinicus</name>
    <dbReference type="NCBI Taxonomy" id="3074435"/>
    <lineage>
        <taxon>Bacteria</taxon>
        <taxon>Bacillati</taxon>
        <taxon>Actinomycetota</taxon>
        <taxon>Actinomycetes</taxon>
        <taxon>Kitasatosporales</taxon>
        <taxon>Streptomycetaceae</taxon>
        <taxon>Streptomyces</taxon>
    </lineage>
</organism>
<protein>
    <recommendedName>
        <fullName evidence="2">Helicase-associated domain-containing protein</fullName>
    </recommendedName>
</protein>
<evidence type="ECO:0000313" key="1">
    <source>
        <dbReference type="EMBL" id="BFO23202.1"/>
    </source>
</evidence>
<gene>
    <name evidence="1" type="ORF">SHKM778_95900</name>
</gene>
<proteinExistence type="predicted"/>
<dbReference type="EMBL" id="AP035770">
    <property type="protein sequence ID" value="BFO23202.1"/>
    <property type="molecule type" value="Genomic_DNA"/>
</dbReference>
<evidence type="ECO:0008006" key="2">
    <source>
        <dbReference type="Google" id="ProtNLM"/>
    </source>
</evidence>
<geneLocation type="plasmid" evidence="1">
    <name>pKM77-8_2</name>
</geneLocation>
<reference evidence="1" key="1">
    <citation type="submission" date="2024-06" db="EMBL/GenBank/DDBJ databases">
        <authorList>
            <consortium name="consrtm"/>
            <person name="Uemura M."/>
            <person name="Terahara T."/>
        </authorList>
    </citation>
    <scope>NUCLEOTIDE SEQUENCE</scope>
    <source>
        <strain evidence="1">KM77-8</strain>
        <plasmid evidence="1">pKM77-8_2</plasmid>
    </source>
</reference>
<dbReference type="AlphaFoldDB" id="A0AAT9I0R5"/>
<accession>A0AAT9I0R5</accession>
<keyword evidence="1" id="KW-0614">Plasmid</keyword>
<name>A0AAT9I0R5_9ACTN</name>
<sequence>MEQAEQLRQLDAWWNPPWPVDWQRAWYRARADVHKQGPVHGGDNLAGLPRWLQRWLRHQFTHYEQLHKDQQVLLAELGLTAVEVERFHAWPGRRRPTAEGLAVARALPPVTVTSPCPGLSSLTASLWASGSAISVNASAASAGPPGWATI</sequence>